<evidence type="ECO:0000259" key="3">
    <source>
        <dbReference type="PROSITE" id="PS50801"/>
    </source>
</evidence>
<evidence type="ECO:0000313" key="4">
    <source>
        <dbReference type="EMBL" id="MRG95427.1"/>
    </source>
</evidence>
<dbReference type="Pfam" id="PF01740">
    <property type="entry name" value="STAS"/>
    <property type="match status" value="1"/>
</dbReference>
<name>A0A6N7PV34_9BACT</name>
<evidence type="ECO:0000256" key="1">
    <source>
        <dbReference type="ARBA" id="ARBA00022553"/>
    </source>
</evidence>
<dbReference type="RefSeq" id="WP_153822217.1">
    <property type="nucleotide sequence ID" value="NZ_WJIE01000007.1"/>
</dbReference>
<comment type="caution">
    <text evidence="4">The sequence shown here is derived from an EMBL/GenBank/DDBJ whole genome shotgun (WGS) entry which is preliminary data.</text>
</comment>
<proteinExistence type="predicted"/>
<keyword evidence="5" id="KW-1185">Reference proteome</keyword>
<feature type="domain" description="STAS" evidence="3">
    <location>
        <begin position="234"/>
        <end position="345"/>
    </location>
</feature>
<dbReference type="PROSITE" id="PS50801">
    <property type="entry name" value="STAS"/>
    <property type="match status" value="1"/>
</dbReference>
<keyword evidence="1" id="KW-0597">Phosphoprotein</keyword>
<accession>A0A6N7PV34</accession>
<protein>
    <submittedName>
        <fullName evidence="4">STAS domain-containing protein</fullName>
    </submittedName>
</protein>
<dbReference type="SUPFAM" id="SSF52091">
    <property type="entry name" value="SpoIIaa-like"/>
    <property type="match status" value="1"/>
</dbReference>
<dbReference type="InterPro" id="IPR036513">
    <property type="entry name" value="STAS_dom_sf"/>
</dbReference>
<dbReference type="PANTHER" id="PTHR33745">
    <property type="entry name" value="RSBT ANTAGONIST PROTEIN RSBS-RELATED"/>
    <property type="match status" value="1"/>
</dbReference>
<dbReference type="Proteomes" id="UP000440224">
    <property type="component" value="Unassembled WGS sequence"/>
</dbReference>
<gene>
    <name evidence="4" type="ORF">GF068_26425</name>
</gene>
<sequence length="363" mass="39787">MIERATLGGLEFEYDTETKTIRMAGNPAIFIWVESTLAGLISGLQRSVGTERIRLSLHGGGRDGVDQDWAYICQFPTFEQGFAELTKVAAVFGWGGWELVSLDSKAQVARVRARNHWEADCQKALGVSWGSSYLGGKFAGIFQRHFGVPQCWAEQTAFASKGDEYDEFVIRPSDASLEDRVERLLATDEATKADLAVALERVRKEVEERAETEKELREKLDLIARQEEAIRALSTPIIEVWDGVITLPLMGVIDSQRAAETMTRLLDAIVHKNARHALIDLTGVEVIDTSTADHILRLVRAAELLGAQCVITGIRPAVAQTMVSIGIDLSKLVTLASLRDGLLRCMGGARAGGARPRSVDRGV</sequence>
<dbReference type="InterPro" id="IPR051932">
    <property type="entry name" value="Bact_StressResp_Reg"/>
</dbReference>
<dbReference type="EMBL" id="WJIE01000007">
    <property type="protein sequence ID" value="MRG95427.1"/>
    <property type="molecule type" value="Genomic_DNA"/>
</dbReference>
<dbReference type="CDD" id="cd07041">
    <property type="entry name" value="STAS_RsbR_RsbS_like"/>
    <property type="match status" value="1"/>
</dbReference>
<dbReference type="InterPro" id="IPR002645">
    <property type="entry name" value="STAS_dom"/>
</dbReference>
<reference evidence="4 5" key="1">
    <citation type="submission" date="2019-10" db="EMBL/GenBank/DDBJ databases">
        <title>A soil myxobacterium in the family Polyangiaceae.</title>
        <authorList>
            <person name="Li Y."/>
            <person name="Wang J."/>
        </authorList>
    </citation>
    <scope>NUCLEOTIDE SEQUENCE [LARGE SCALE GENOMIC DNA]</scope>
    <source>
        <strain evidence="4 5">DSM 14734</strain>
    </source>
</reference>
<feature type="coiled-coil region" evidence="2">
    <location>
        <begin position="195"/>
        <end position="229"/>
    </location>
</feature>
<organism evidence="4 5">
    <name type="scientific">Polyangium spumosum</name>
    <dbReference type="NCBI Taxonomy" id="889282"/>
    <lineage>
        <taxon>Bacteria</taxon>
        <taxon>Pseudomonadati</taxon>
        <taxon>Myxococcota</taxon>
        <taxon>Polyangia</taxon>
        <taxon>Polyangiales</taxon>
        <taxon>Polyangiaceae</taxon>
        <taxon>Polyangium</taxon>
    </lineage>
</organism>
<dbReference type="Gene3D" id="3.30.750.24">
    <property type="entry name" value="STAS domain"/>
    <property type="match status" value="1"/>
</dbReference>
<keyword evidence="2" id="KW-0175">Coiled coil</keyword>
<dbReference type="PANTHER" id="PTHR33745:SF3">
    <property type="entry name" value="RSBT CO-ANTAGONIST PROTEIN RSBRC"/>
    <property type="match status" value="1"/>
</dbReference>
<dbReference type="AlphaFoldDB" id="A0A6N7PV34"/>
<evidence type="ECO:0000256" key="2">
    <source>
        <dbReference type="SAM" id="Coils"/>
    </source>
</evidence>
<dbReference type="OrthoDB" id="5491124at2"/>
<evidence type="ECO:0000313" key="5">
    <source>
        <dbReference type="Proteomes" id="UP000440224"/>
    </source>
</evidence>